<proteinExistence type="predicted"/>
<protein>
    <submittedName>
        <fullName evidence="1">DUF481 domain-containing protein</fullName>
    </submittedName>
</protein>
<dbReference type="EMBL" id="JAXGFO010000127">
    <property type="protein sequence ID" value="MEG3158743.1"/>
    <property type="molecule type" value="Genomic_DNA"/>
</dbReference>
<name>A0ABU7YT40_9GAMM</name>
<evidence type="ECO:0000313" key="1">
    <source>
        <dbReference type="EMBL" id="MEG3158743.1"/>
    </source>
</evidence>
<keyword evidence="2" id="KW-1185">Reference proteome</keyword>
<dbReference type="RefSeq" id="WP_412700594.1">
    <property type="nucleotide sequence ID" value="NZ_JAXGFO010000127.1"/>
</dbReference>
<dbReference type="Proteomes" id="UP001334501">
    <property type="component" value="Unassembled WGS sequence"/>
</dbReference>
<dbReference type="InterPro" id="IPR007433">
    <property type="entry name" value="DUF481"/>
</dbReference>
<evidence type="ECO:0000313" key="2">
    <source>
        <dbReference type="Proteomes" id="UP001334501"/>
    </source>
</evidence>
<reference evidence="1 2" key="1">
    <citation type="journal article" date="2017" name="Curr. Microbiol.">
        <title>Lysobacter zhanggongensis sp. nov. Isolated from a Pit Mud.</title>
        <authorList>
            <person name="Zhang X.F."/>
            <person name="Wang H.H."/>
            <person name="Sun X.Y."/>
            <person name="Pan C.M."/>
        </authorList>
    </citation>
    <scope>NUCLEOTIDE SEQUENCE [LARGE SCALE GENOMIC DNA]</scope>
    <source>
        <strain evidence="1 2">ZGLJ7-1</strain>
    </source>
</reference>
<accession>A0ABU7YT40</accession>
<organism evidence="1 2">
    <name type="scientific">Lysobacter zhanggongensis</name>
    <dbReference type="NCBI Taxonomy" id="1774951"/>
    <lineage>
        <taxon>Bacteria</taxon>
        <taxon>Pseudomonadati</taxon>
        <taxon>Pseudomonadota</taxon>
        <taxon>Gammaproteobacteria</taxon>
        <taxon>Lysobacterales</taxon>
        <taxon>Lysobacteraceae</taxon>
        <taxon>Lysobacter</taxon>
    </lineage>
</organism>
<comment type="caution">
    <text evidence="1">The sequence shown here is derived from an EMBL/GenBank/DDBJ whole genome shotgun (WGS) entry which is preliminary data.</text>
</comment>
<dbReference type="Pfam" id="PF04338">
    <property type="entry name" value="DUF481"/>
    <property type="match status" value="1"/>
</dbReference>
<sequence length="218" mass="23630">MSALLGLALLAGPFTTLPPPAHVGDPALVALGSDPARLRLFCWSTRCGDAEWRQALAPASGLFNGGRQRRPALPGSEPWIGLHAPARPRTSAASYANDWRIGARYGLQAIDNGPTRLGVQLGAGYRLATLRDDGIALPGPVLRGSLEIAHELGDRAHWNQRIQFETGHGMTFVKQSLGLDVVLWPSWTLESDLLIRHDEFGPSGSESAESSLRLRRRF</sequence>
<gene>
    <name evidence="1" type="ORF">SNE33_12860</name>
</gene>